<name>A0A7R9A947_9CRUS</name>
<reference evidence="7" key="1">
    <citation type="submission" date="2020-11" db="EMBL/GenBank/DDBJ databases">
        <authorList>
            <person name="Tran Van P."/>
        </authorList>
    </citation>
    <scope>NUCLEOTIDE SEQUENCE</scope>
</reference>
<evidence type="ECO:0000256" key="5">
    <source>
        <dbReference type="SAM" id="MobiDB-lite"/>
    </source>
</evidence>
<feature type="compositionally biased region" description="Pro residues" evidence="5">
    <location>
        <begin position="183"/>
        <end position="198"/>
    </location>
</feature>
<evidence type="ECO:0000256" key="3">
    <source>
        <dbReference type="ARBA" id="ARBA00022989"/>
    </source>
</evidence>
<dbReference type="Proteomes" id="UP000677054">
    <property type="component" value="Unassembled WGS sequence"/>
</dbReference>
<feature type="compositionally biased region" description="Low complexity" evidence="5">
    <location>
        <begin position="199"/>
        <end position="208"/>
    </location>
</feature>
<comment type="subcellular location">
    <subcellularLocation>
        <location evidence="1">Membrane</location>
    </subcellularLocation>
</comment>
<dbReference type="GO" id="GO:0016020">
    <property type="term" value="C:membrane"/>
    <property type="evidence" value="ECO:0007669"/>
    <property type="project" value="UniProtKB-SubCell"/>
</dbReference>
<feature type="region of interest" description="Disordered" evidence="5">
    <location>
        <begin position="177"/>
        <end position="231"/>
    </location>
</feature>
<dbReference type="AlphaFoldDB" id="A0A7R9A947"/>
<dbReference type="InterPro" id="IPR026910">
    <property type="entry name" value="Shisa"/>
</dbReference>
<keyword evidence="8" id="KW-1185">Reference proteome</keyword>
<evidence type="ECO:0000313" key="8">
    <source>
        <dbReference type="Proteomes" id="UP000677054"/>
    </source>
</evidence>
<evidence type="ECO:0000313" key="7">
    <source>
        <dbReference type="EMBL" id="CAD7249764.1"/>
    </source>
</evidence>
<dbReference type="EMBL" id="CAJPEV010002476">
    <property type="protein sequence ID" value="CAG0897030.1"/>
    <property type="molecule type" value="Genomic_DNA"/>
</dbReference>
<gene>
    <name evidence="7" type="ORF">DSTB1V02_LOCUS9551</name>
</gene>
<dbReference type="OrthoDB" id="6373080at2759"/>
<dbReference type="PANTHER" id="PTHR31395:SF5">
    <property type="entry name" value="PROTEIN SHISA-4"/>
    <property type="match status" value="1"/>
</dbReference>
<evidence type="ECO:0000256" key="1">
    <source>
        <dbReference type="ARBA" id="ARBA00004370"/>
    </source>
</evidence>
<dbReference type="PANTHER" id="PTHR31395">
    <property type="entry name" value="SHISA"/>
    <property type="match status" value="1"/>
</dbReference>
<feature type="transmembrane region" description="Helical" evidence="6">
    <location>
        <begin position="119"/>
        <end position="146"/>
    </location>
</feature>
<keyword evidence="3 6" id="KW-1133">Transmembrane helix</keyword>
<accession>A0A7R9A947</accession>
<proteinExistence type="predicted"/>
<sequence>MLEPINIAHIAAIAFSIIGVGGVDFGNRCKKENFLGFTEYYTCPGPGDPSSYRFCCGDKYGARCCERFMGIFDAKDVDHFIDKNKSIKEVERDLPPVDLHRIKRGISKVKKFPKLIGTYIAVAVFIFLGLVVAVILCCCFCSCCFLNKIRRRRQARNSQGGGSYCQQSAGAQMYPIQVNPQQTPNPPYSSPPPNPTYPTYPAYPTQYPSNPPPYSEVQKQPPYNPNYYPGA</sequence>
<organism evidence="7">
    <name type="scientific">Darwinula stevensoni</name>
    <dbReference type="NCBI Taxonomy" id="69355"/>
    <lineage>
        <taxon>Eukaryota</taxon>
        <taxon>Metazoa</taxon>
        <taxon>Ecdysozoa</taxon>
        <taxon>Arthropoda</taxon>
        <taxon>Crustacea</taxon>
        <taxon>Oligostraca</taxon>
        <taxon>Ostracoda</taxon>
        <taxon>Podocopa</taxon>
        <taxon>Podocopida</taxon>
        <taxon>Darwinulocopina</taxon>
        <taxon>Darwinuloidea</taxon>
        <taxon>Darwinulidae</taxon>
        <taxon>Darwinula</taxon>
    </lineage>
</organism>
<protein>
    <submittedName>
        <fullName evidence="7">Uncharacterized protein</fullName>
    </submittedName>
</protein>
<dbReference type="EMBL" id="LR901993">
    <property type="protein sequence ID" value="CAD7249764.1"/>
    <property type="molecule type" value="Genomic_DNA"/>
</dbReference>
<evidence type="ECO:0000256" key="2">
    <source>
        <dbReference type="ARBA" id="ARBA00022692"/>
    </source>
</evidence>
<evidence type="ECO:0000256" key="6">
    <source>
        <dbReference type="SAM" id="Phobius"/>
    </source>
</evidence>
<evidence type="ECO:0000256" key="4">
    <source>
        <dbReference type="ARBA" id="ARBA00023136"/>
    </source>
</evidence>
<keyword evidence="4 6" id="KW-0472">Membrane</keyword>
<keyword evidence="2 6" id="KW-0812">Transmembrane</keyword>